<evidence type="ECO:0000313" key="2">
    <source>
        <dbReference type="Proteomes" id="UP001595773"/>
    </source>
</evidence>
<comment type="caution">
    <text evidence="1">The sequence shown here is derived from an EMBL/GenBank/DDBJ whole genome shotgun (WGS) entry which is preliminary data.</text>
</comment>
<organism evidence="1 2">
    <name type="scientific">Arthrobacter cryoconiti</name>
    <dbReference type="NCBI Taxonomy" id="748907"/>
    <lineage>
        <taxon>Bacteria</taxon>
        <taxon>Bacillati</taxon>
        <taxon>Actinomycetota</taxon>
        <taxon>Actinomycetes</taxon>
        <taxon>Micrococcales</taxon>
        <taxon>Micrococcaceae</taxon>
        <taxon>Arthrobacter</taxon>
    </lineage>
</organism>
<evidence type="ECO:0000313" key="1">
    <source>
        <dbReference type="EMBL" id="MFC4265455.1"/>
    </source>
</evidence>
<proteinExistence type="predicted"/>
<protein>
    <submittedName>
        <fullName evidence="1">DUF2797 domain-containing protein</fullName>
    </submittedName>
</protein>
<accession>A0ABV8QYY6</accession>
<reference evidence="2" key="1">
    <citation type="journal article" date="2019" name="Int. J. Syst. Evol. Microbiol.">
        <title>The Global Catalogue of Microorganisms (GCM) 10K type strain sequencing project: providing services to taxonomists for standard genome sequencing and annotation.</title>
        <authorList>
            <consortium name="The Broad Institute Genomics Platform"/>
            <consortium name="The Broad Institute Genome Sequencing Center for Infectious Disease"/>
            <person name="Wu L."/>
            <person name="Ma J."/>
        </authorList>
    </citation>
    <scope>NUCLEOTIDE SEQUENCE [LARGE SCALE GENOMIC DNA]</scope>
    <source>
        <strain evidence="2">CGMCC 1.10698</strain>
    </source>
</reference>
<keyword evidence="2" id="KW-1185">Reference proteome</keyword>
<sequence length="311" mass="33328">MSALLTELAGGLVRGVSWSLEGPVLSLITVDGGAKLPLSAGQWLRFSVESGPAVAPRYCLGHMQVKGPTDSVHIPCPTGAAAERGYQCGRCFARDDFRFMHDFHRSGLGPAGLKAYLAQPHWLYIATFADGTTKVGTASERSKWSRLADQGAVVAQYVAHARDGSVVRVLEDAVSAQLGLTQFVRGSAKFAALKNPQPTAELAVGNRKIADVVRNFLKEQFTEGFETVGESWLRPEFADAVTGTLPRIAYPLALDAGEHGLRLDALLGGYALVGVDDSESKFLLDLAALKGHKIRFGAHTTQLPAVQELLF</sequence>
<dbReference type="RefSeq" id="WP_230068844.1">
    <property type="nucleotide sequence ID" value="NZ_JAJJBU010000040.1"/>
</dbReference>
<dbReference type="Proteomes" id="UP001595773">
    <property type="component" value="Unassembled WGS sequence"/>
</dbReference>
<dbReference type="EMBL" id="JBHSCQ010000009">
    <property type="protein sequence ID" value="MFC4265455.1"/>
    <property type="molecule type" value="Genomic_DNA"/>
</dbReference>
<gene>
    <name evidence="1" type="ORF">ACFOW9_07565</name>
</gene>
<name>A0ABV8QYY6_9MICC</name>